<sequence length="365" mass="40845">MDEYCNADFPEDSDIGGYGVFSSFIIFAFITTVLAVMKTLTSPEGLRDRYQCWKRGEDRELFLKAAQLQGKRPGYWHEFAQAMLDPLCDLQSITGAGIVIAALAKREGQGMSFYHQVLVGDYWWLTFSSLWSARQDVRAAVKSGQYSKLRLQVRQVAVLVTVGLAVGFLSKSIWLESHEWDLFVSGKCYRTHDVSPYGFAWFWIAGLCFAEVTATAQLLSDSISGAFDEIDVAHRRFEGWKIMRCRECAGRALDVLKQTPTGGTCFTLVMNLLKVVVYACIVFLSFVSRQVLSFWALGPGTPAVKTLFYIAFFCWNTADLIAMRAMNAELLKDQGSWGFGQVLPVVLIASTIFMAVDAHDRVKAP</sequence>
<keyword evidence="1" id="KW-0472">Membrane</keyword>
<evidence type="ECO:0000313" key="2">
    <source>
        <dbReference type="EMBL" id="KAK5942803.1"/>
    </source>
</evidence>
<keyword evidence="1" id="KW-0812">Transmembrane</keyword>
<dbReference type="GeneID" id="89998818"/>
<evidence type="ECO:0000256" key="1">
    <source>
        <dbReference type="SAM" id="Phobius"/>
    </source>
</evidence>
<comment type="caution">
    <text evidence="2">The sequence shown here is derived from an EMBL/GenBank/DDBJ whole genome shotgun (WGS) entry which is preliminary data.</text>
</comment>
<dbReference type="InterPro" id="IPR053018">
    <property type="entry name" value="Elsinochrome_Biosynth-Asso"/>
</dbReference>
<evidence type="ECO:0000313" key="3">
    <source>
        <dbReference type="Proteomes" id="UP001334248"/>
    </source>
</evidence>
<dbReference type="EMBL" id="JAVHJV010000005">
    <property type="protein sequence ID" value="KAK5942803.1"/>
    <property type="molecule type" value="Genomic_DNA"/>
</dbReference>
<feature type="transmembrane region" description="Helical" evidence="1">
    <location>
        <begin position="337"/>
        <end position="356"/>
    </location>
</feature>
<gene>
    <name evidence="2" type="ORF">PMZ80_005369</name>
</gene>
<dbReference type="Proteomes" id="UP001334248">
    <property type="component" value="Unassembled WGS sequence"/>
</dbReference>
<name>A0ABR0RRC4_9EURO</name>
<protein>
    <submittedName>
        <fullName evidence="2">Uncharacterized protein</fullName>
    </submittedName>
</protein>
<proteinExistence type="predicted"/>
<feature type="transmembrane region" description="Helical" evidence="1">
    <location>
        <begin position="265"/>
        <end position="287"/>
    </location>
</feature>
<organism evidence="2 3">
    <name type="scientific">Knufia obscura</name>
    <dbReference type="NCBI Taxonomy" id="1635080"/>
    <lineage>
        <taxon>Eukaryota</taxon>
        <taxon>Fungi</taxon>
        <taxon>Dikarya</taxon>
        <taxon>Ascomycota</taxon>
        <taxon>Pezizomycotina</taxon>
        <taxon>Eurotiomycetes</taxon>
        <taxon>Chaetothyriomycetidae</taxon>
        <taxon>Chaetothyriales</taxon>
        <taxon>Trichomeriaceae</taxon>
        <taxon>Knufia</taxon>
    </lineage>
</organism>
<feature type="transmembrane region" description="Helical" evidence="1">
    <location>
        <begin position="15"/>
        <end position="37"/>
    </location>
</feature>
<accession>A0ABR0RRC4</accession>
<dbReference type="RefSeq" id="XP_064730893.1">
    <property type="nucleotide sequence ID" value="XM_064873789.1"/>
</dbReference>
<dbReference type="PANTHER" id="PTHR37577">
    <property type="entry name" value="INTEGRAL MEMBRANE PROTEIN"/>
    <property type="match status" value="1"/>
</dbReference>
<keyword evidence="3" id="KW-1185">Reference proteome</keyword>
<keyword evidence="1" id="KW-1133">Transmembrane helix</keyword>
<feature type="transmembrane region" description="Helical" evidence="1">
    <location>
        <begin position="156"/>
        <end position="174"/>
    </location>
</feature>
<dbReference type="PANTHER" id="PTHR37577:SF1">
    <property type="entry name" value="INTEGRAL MEMBRANE PROTEIN"/>
    <property type="match status" value="1"/>
</dbReference>
<reference evidence="2 3" key="1">
    <citation type="journal article" date="2023" name="Res Sq">
        <title>Genomic and morphological characterization of Knufia obscura isolated from the Mars 2020 spacecraft assembly facility.</title>
        <authorList>
            <person name="Chander A.M."/>
            <person name="Teixeira M.M."/>
            <person name="Singh N.K."/>
            <person name="Williams M.P."/>
            <person name="Parker C.W."/>
            <person name="Leo P."/>
            <person name="Stajich J.E."/>
            <person name="Torok T."/>
            <person name="Tighe S."/>
            <person name="Mason C.E."/>
            <person name="Venkateswaran K."/>
        </authorList>
    </citation>
    <scope>NUCLEOTIDE SEQUENCE [LARGE SCALE GENOMIC DNA]</scope>
    <source>
        <strain evidence="2 3">CCFEE 5817</strain>
    </source>
</reference>
<feature type="transmembrane region" description="Helical" evidence="1">
    <location>
        <begin position="194"/>
        <end position="214"/>
    </location>
</feature>